<dbReference type="GO" id="GO:0005694">
    <property type="term" value="C:chromosome"/>
    <property type="evidence" value="ECO:0007669"/>
    <property type="project" value="TreeGrafter"/>
</dbReference>
<dbReference type="GO" id="GO:0003677">
    <property type="term" value="F:DNA binding"/>
    <property type="evidence" value="ECO:0007669"/>
    <property type="project" value="InterPro"/>
</dbReference>
<evidence type="ECO:0000259" key="2">
    <source>
        <dbReference type="SMART" id="SM00470"/>
    </source>
</evidence>
<dbReference type="GO" id="GO:0007059">
    <property type="term" value="P:chromosome segregation"/>
    <property type="evidence" value="ECO:0007669"/>
    <property type="project" value="UniProtKB-KW"/>
</dbReference>
<dbReference type="NCBIfam" id="TIGR00180">
    <property type="entry name" value="parB_part"/>
    <property type="match status" value="1"/>
</dbReference>
<dbReference type="PANTHER" id="PTHR33375">
    <property type="entry name" value="CHROMOSOME-PARTITIONING PROTEIN PARB-RELATED"/>
    <property type="match status" value="1"/>
</dbReference>
<organism evidence="3">
    <name type="scientific">viral metagenome</name>
    <dbReference type="NCBI Taxonomy" id="1070528"/>
    <lineage>
        <taxon>unclassified sequences</taxon>
        <taxon>metagenomes</taxon>
        <taxon>organismal metagenomes</taxon>
    </lineage>
</organism>
<dbReference type="SUPFAM" id="SSF109709">
    <property type="entry name" value="KorB DNA-binding domain-like"/>
    <property type="match status" value="1"/>
</dbReference>
<dbReference type="SMART" id="SM00470">
    <property type="entry name" value="ParB"/>
    <property type="match status" value="1"/>
</dbReference>
<dbReference type="InterPro" id="IPR041468">
    <property type="entry name" value="HTH_ParB/Spo0J"/>
</dbReference>
<dbReference type="InterPro" id="IPR003115">
    <property type="entry name" value="ParB_N"/>
</dbReference>
<dbReference type="InterPro" id="IPR036086">
    <property type="entry name" value="ParB/Sulfiredoxin_sf"/>
</dbReference>
<dbReference type="PANTHER" id="PTHR33375:SF1">
    <property type="entry name" value="CHROMOSOME-PARTITIONING PROTEIN PARB-RELATED"/>
    <property type="match status" value="1"/>
</dbReference>
<dbReference type="InterPro" id="IPR004437">
    <property type="entry name" value="ParB/RepB/Spo0J"/>
</dbReference>
<dbReference type="EMBL" id="MT144296">
    <property type="protein sequence ID" value="QJA51887.1"/>
    <property type="molecule type" value="Genomic_DNA"/>
</dbReference>
<proteinExistence type="predicted"/>
<dbReference type="SUPFAM" id="SSF110849">
    <property type="entry name" value="ParB/Sulfiredoxin"/>
    <property type="match status" value="1"/>
</dbReference>
<dbReference type="AlphaFoldDB" id="A0A6H1ZX36"/>
<dbReference type="Gene3D" id="1.10.10.2830">
    <property type="match status" value="1"/>
</dbReference>
<feature type="domain" description="ParB-like N-terminal" evidence="2">
    <location>
        <begin position="8"/>
        <end position="97"/>
    </location>
</feature>
<dbReference type="Pfam" id="PF17762">
    <property type="entry name" value="HTH_ParB"/>
    <property type="match status" value="1"/>
</dbReference>
<evidence type="ECO:0000313" key="3">
    <source>
        <dbReference type="EMBL" id="QJA51887.1"/>
    </source>
</evidence>
<dbReference type="InterPro" id="IPR050336">
    <property type="entry name" value="Chromosome_partition/occlusion"/>
</dbReference>
<keyword evidence="1" id="KW-0159">Chromosome partition</keyword>
<sequence length="266" mass="29974">MGNEVRLQDIPISEILEPVEQVRTVIVFEGLQELADSIKERGVIQPLIVLKKNGSYEIIDGHRRYLAAKMVSLEVLPCFVRAADVREADLLKLNANFFRENVNPVDEGRFFLRLKEKHGLAFSEIAKLCARSEAYVLNRVKLLQSDPRVLAALEAGQINFSQGLEIARAEDENVRGELLRITIESGATVETLRIMRYDYERRIANQDPAVSGGSPEPRHYESIKHLIECPVCKGRYEVNQIYPISVCKTCYDGFIAGLKEGEAKDG</sequence>
<gene>
    <name evidence="3" type="ORF">TM448A02352_0004</name>
</gene>
<dbReference type="Pfam" id="PF02195">
    <property type="entry name" value="ParB_N"/>
    <property type="match status" value="1"/>
</dbReference>
<reference evidence="3" key="1">
    <citation type="submission" date="2020-03" db="EMBL/GenBank/DDBJ databases">
        <title>The deep terrestrial virosphere.</title>
        <authorList>
            <person name="Holmfeldt K."/>
            <person name="Nilsson E."/>
            <person name="Simone D."/>
            <person name="Lopez-Fernandez M."/>
            <person name="Wu X."/>
            <person name="de Brujin I."/>
            <person name="Lundin D."/>
            <person name="Andersson A."/>
            <person name="Bertilsson S."/>
            <person name="Dopson M."/>
        </authorList>
    </citation>
    <scope>NUCLEOTIDE SEQUENCE</scope>
    <source>
        <strain evidence="3">TM448A02352</strain>
    </source>
</reference>
<dbReference type="Gene3D" id="3.90.1530.30">
    <property type="match status" value="1"/>
</dbReference>
<name>A0A6H1ZX36_9ZZZZ</name>
<evidence type="ECO:0000256" key="1">
    <source>
        <dbReference type="ARBA" id="ARBA00022829"/>
    </source>
</evidence>
<protein>
    <recommendedName>
        <fullName evidence="2">ParB-like N-terminal domain-containing protein</fullName>
    </recommendedName>
</protein>
<accession>A0A6H1ZX36</accession>